<sequence length="468" mass="52213">MFLSFFLKKRYLYQYLIGFSGCISVLTSGINLSWTSPYLPKILNGTYTNLSMTNDEGSWCAVMPLVGAFPGAFLTIFIVDRIGRKISTLIMAPIALASFILLAFSNNVFLIFFVRFIIGAVEGGLYTVLPMYLGEISDPQIRGILTASMGTSSIAGALLINILGFHYSIFTSSLLCSIVPIVHFLTFIFVPESPYYLIKNNKIDDAKNSLKILRASINVDDELNELKLIVARQEFEEKPKMTNLFTVKSNRRALLIFIIINCTRKFCAKNPIQFYTSSIFHSAKGSISANSSVIVFLSIEFISAILGVFLLDKTGRRPLLIVSTTICAITLHLTGLHFIFQDTYPSYLSMFNWLPLTSLTIYNIFYTVGLELAQTVYLGELFPTNIKGKALGIAEMLSVINSTIVSKIFQILGDNFGLHYSFFFFSGCCVVGLLLVIKFVPETKNKTLEEIQLYLIHKTASKNPNNSS</sequence>
<feature type="transmembrane region" description="Helical" evidence="8">
    <location>
        <begin position="253"/>
        <end position="272"/>
    </location>
</feature>
<dbReference type="PROSITE" id="PS00216">
    <property type="entry name" value="SUGAR_TRANSPORT_1"/>
    <property type="match status" value="1"/>
</dbReference>
<dbReference type="PANTHER" id="PTHR48021:SF46">
    <property type="entry name" value="MAJOR FACILITATOR SUPERFAMILY (MFS) PROFILE DOMAIN-CONTAINING PROTEIN"/>
    <property type="match status" value="1"/>
</dbReference>
<keyword evidence="6 8" id="KW-1133">Transmembrane helix</keyword>
<comment type="caution">
    <text evidence="10">The sequence shown here is derived from an EMBL/GenBank/DDBJ whole genome shotgun (WGS) entry which is preliminary data.</text>
</comment>
<protein>
    <recommendedName>
        <fullName evidence="9">Major facilitator superfamily (MFS) profile domain-containing protein</fullName>
    </recommendedName>
</protein>
<dbReference type="PANTHER" id="PTHR48021">
    <property type="match status" value="1"/>
</dbReference>
<feature type="transmembrane region" description="Helical" evidence="8">
    <location>
        <begin position="418"/>
        <end position="437"/>
    </location>
</feature>
<keyword evidence="5 8" id="KW-0812">Transmembrane</keyword>
<accession>A0AAN7SSU0</accession>
<feature type="transmembrane region" description="Helical" evidence="8">
    <location>
        <begin position="360"/>
        <end position="378"/>
    </location>
</feature>
<dbReference type="InterPro" id="IPR020846">
    <property type="entry name" value="MFS_dom"/>
</dbReference>
<keyword evidence="2" id="KW-0813">Transport</keyword>
<dbReference type="FunFam" id="1.20.1250.20:FF:000218">
    <property type="entry name" value="facilitated trehalose transporter Tret1"/>
    <property type="match status" value="1"/>
</dbReference>
<evidence type="ECO:0000256" key="5">
    <source>
        <dbReference type="ARBA" id="ARBA00022692"/>
    </source>
</evidence>
<keyword evidence="11" id="KW-1185">Reference proteome</keyword>
<dbReference type="PROSITE" id="PS50850">
    <property type="entry name" value="MFS"/>
    <property type="match status" value="1"/>
</dbReference>
<dbReference type="SUPFAM" id="SSF103473">
    <property type="entry name" value="MFS general substrate transporter"/>
    <property type="match status" value="1"/>
</dbReference>
<keyword evidence="3" id="KW-1003">Cell membrane</keyword>
<feature type="transmembrane region" description="Helical" evidence="8">
    <location>
        <begin position="169"/>
        <end position="190"/>
    </location>
</feature>
<feature type="transmembrane region" description="Helical" evidence="8">
    <location>
        <begin position="86"/>
        <end position="104"/>
    </location>
</feature>
<gene>
    <name evidence="10" type="ORF">RN001_002381</name>
</gene>
<evidence type="ECO:0000256" key="1">
    <source>
        <dbReference type="ARBA" id="ARBA00004651"/>
    </source>
</evidence>
<evidence type="ECO:0000313" key="11">
    <source>
        <dbReference type="Proteomes" id="UP001353858"/>
    </source>
</evidence>
<reference evidence="11" key="1">
    <citation type="submission" date="2023-01" db="EMBL/GenBank/DDBJ databases">
        <title>Key to firefly adult light organ development and bioluminescence: homeobox transcription factors regulate luciferase expression and transportation to peroxisome.</title>
        <authorList>
            <person name="Fu X."/>
        </authorList>
    </citation>
    <scope>NUCLEOTIDE SEQUENCE [LARGE SCALE GENOMIC DNA]</scope>
</reference>
<feature type="transmembrane region" description="Helical" evidence="8">
    <location>
        <begin position="292"/>
        <end position="311"/>
    </location>
</feature>
<dbReference type="GO" id="GO:0005886">
    <property type="term" value="C:plasma membrane"/>
    <property type="evidence" value="ECO:0007669"/>
    <property type="project" value="UniProtKB-SubCell"/>
</dbReference>
<feature type="transmembrane region" description="Helical" evidence="8">
    <location>
        <begin position="110"/>
        <end position="132"/>
    </location>
</feature>
<organism evidence="10 11">
    <name type="scientific">Aquatica leii</name>
    <dbReference type="NCBI Taxonomy" id="1421715"/>
    <lineage>
        <taxon>Eukaryota</taxon>
        <taxon>Metazoa</taxon>
        <taxon>Ecdysozoa</taxon>
        <taxon>Arthropoda</taxon>
        <taxon>Hexapoda</taxon>
        <taxon>Insecta</taxon>
        <taxon>Pterygota</taxon>
        <taxon>Neoptera</taxon>
        <taxon>Endopterygota</taxon>
        <taxon>Coleoptera</taxon>
        <taxon>Polyphaga</taxon>
        <taxon>Elateriformia</taxon>
        <taxon>Elateroidea</taxon>
        <taxon>Lampyridae</taxon>
        <taxon>Luciolinae</taxon>
        <taxon>Aquatica</taxon>
    </lineage>
</organism>
<feature type="transmembrane region" description="Helical" evidence="8">
    <location>
        <begin position="144"/>
        <end position="163"/>
    </location>
</feature>
<feature type="transmembrane region" description="Helical" evidence="8">
    <location>
        <begin position="12"/>
        <end position="34"/>
    </location>
</feature>
<evidence type="ECO:0000256" key="4">
    <source>
        <dbReference type="ARBA" id="ARBA00022597"/>
    </source>
</evidence>
<dbReference type="GO" id="GO:0022857">
    <property type="term" value="F:transmembrane transporter activity"/>
    <property type="evidence" value="ECO:0007669"/>
    <property type="project" value="InterPro"/>
</dbReference>
<dbReference type="InterPro" id="IPR036259">
    <property type="entry name" value="MFS_trans_sf"/>
</dbReference>
<dbReference type="InterPro" id="IPR050549">
    <property type="entry name" value="MFS_Trehalose_Transporter"/>
</dbReference>
<proteinExistence type="predicted"/>
<dbReference type="InterPro" id="IPR005828">
    <property type="entry name" value="MFS_sugar_transport-like"/>
</dbReference>
<keyword evidence="4" id="KW-0762">Sugar transport</keyword>
<evidence type="ECO:0000256" key="6">
    <source>
        <dbReference type="ARBA" id="ARBA00022989"/>
    </source>
</evidence>
<feature type="transmembrane region" description="Helical" evidence="8">
    <location>
        <begin position="390"/>
        <end position="412"/>
    </location>
</feature>
<evidence type="ECO:0000256" key="8">
    <source>
        <dbReference type="SAM" id="Phobius"/>
    </source>
</evidence>
<dbReference type="Pfam" id="PF00083">
    <property type="entry name" value="Sugar_tr"/>
    <property type="match status" value="1"/>
</dbReference>
<evidence type="ECO:0000256" key="3">
    <source>
        <dbReference type="ARBA" id="ARBA00022475"/>
    </source>
</evidence>
<evidence type="ECO:0000256" key="7">
    <source>
        <dbReference type="ARBA" id="ARBA00023136"/>
    </source>
</evidence>
<dbReference type="InterPro" id="IPR005829">
    <property type="entry name" value="Sugar_transporter_CS"/>
</dbReference>
<dbReference type="EMBL" id="JARPUR010000001">
    <property type="protein sequence ID" value="KAK4886110.1"/>
    <property type="molecule type" value="Genomic_DNA"/>
</dbReference>
<feature type="domain" description="Major facilitator superfamily (MFS) profile" evidence="9">
    <location>
        <begin position="17"/>
        <end position="444"/>
    </location>
</feature>
<dbReference type="AlphaFoldDB" id="A0AAN7SSU0"/>
<evidence type="ECO:0000313" key="10">
    <source>
        <dbReference type="EMBL" id="KAK4886110.1"/>
    </source>
</evidence>
<evidence type="ECO:0000256" key="2">
    <source>
        <dbReference type="ARBA" id="ARBA00022448"/>
    </source>
</evidence>
<dbReference type="Proteomes" id="UP001353858">
    <property type="component" value="Unassembled WGS sequence"/>
</dbReference>
<name>A0AAN7SSU0_9COLE</name>
<evidence type="ECO:0000259" key="9">
    <source>
        <dbReference type="PROSITE" id="PS50850"/>
    </source>
</evidence>
<keyword evidence="7 8" id="KW-0472">Membrane</keyword>
<comment type="subcellular location">
    <subcellularLocation>
        <location evidence="1">Cell membrane</location>
        <topology evidence="1">Multi-pass membrane protein</topology>
    </subcellularLocation>
</comment>
<feature type="transmembrane region" description="Helical" evidence="8">
    <location>
        <begin position="318"/>
        <end position="340"/>
    </location>
</feature>
<feature type="transmembrane region" description="Helical" evidence="8">
    <location>
        <begin position="61"/>
        <end position="79"/>
    </location>
</feature>
<dbReference type="Gene3D" id="1.20.1250.20">
    <property type="entry name" value="MFS general substrate transporter like domains"/>
    <property type="match status" value="1"/>
</dbReference>